<dbReference type="Gene3D" id="3.40.720.10">
    <property type="entry name" value="Alkaline Phosphatase, subunit A"/>
    <property type="match status" value="1"/>
</dbReference>
<evidence type="ECO:0000313" key="8">
    <source>
        <dbReference type="RefSeq" id="XP_023932745.1"/>
    </source>
</evidence>
<keyword evidence="3" id="KW-0812">Transmembrane</keyword>
<evidence type="ECO:0000313" key="7">
    <source>
        <dbReference type="RefSeq" id="XP_013410795.1"/>
    </source>
</evidence>
<dbReference type="Gene3D" id="1.10.287.550">
    <property type="entry name" value="Helix hairpin bin"/>
    <property type="match status" value="1"/>
</dbReference>
<gene>
    <name evidence="7 8 9" type="primary">LOC106173984</name>
</gene>
<organism evidence="6 7">
    <name type="scientific">Lingula anatina</name>
    <name type="common">Brachiopod</name>
    <name type="synonym">Lingula unguis</name>
    <dbReference type="NCBI Taxonomy" id="7574"/>
    <lineage>
        <taxon>Eukaryota</taxon>
        <taxon>Metazoa</taxon>
        <taxon>Spiralia</taxon>
        <taxon>Lophotrochozoa</taxon>
        <taxon>Brachiopoda</taxon>
        <taxon>Linguliformea</taxon>
        <taxon>Lingulata</taxon>
        <taxon>Lingulida</taxon>
        <taxon>Linguloidea</taxon>
        <taxon>Lingulidae</taxon>
        <taxon>Lingula</taxon>
    </lineage>
</organism>
<evidence type="ECO:0000313" key="9">
    <source>
        <dbReference type="RefSeq" id="XP_023932746.1"/>
    </source>
</evidence>
<feature type="chain" id="PRO_5010339030" evidence="4">
    <location>
        <begin position="24"/>
        <end position="589"/>
    </location>
</feature>
<feature type="transmembrane region" description="Helical" evidence="3">
    <location>
        <begin position="217"/>
        <end position="239"/>
    </location>
</feature>
<dbReference type="OrthoDB" id="103349at2759"/>
<dbReference type="InterPro" id="IPR017850">
    <property type="entry name" value="Alkaline_phosphatase_core_sf"/>
</dbReference>
<dbReference type="InterPro" id="IPR000917">
    <property type="entry name" value="Sulfatase_N"/>
</dbReference>
<proteinExistence type="inferred from homology"/>
<comment type="cofactor">
    <cofactor evidence="1">
        <name>Ca(2+)</name>
        <dbReference type="ChEBI" id="CHEBI:29108"/>
    </cofactor>
</comment>
<evidence type="ECO:0000256" key="1">
    <source>
        <dbReference type="ARBA" id="ARBA00001913"/>
    </source>
</evidence>
<protein>
    <submittedName>
        <fullName evidence="7 8">Steryl-sulfatase isoform X1</fullName>
    </submittedName>
</protein>
<dbReference type="Proteomes" id="UP000085678">
    <property type="component" value="Unplaced"/>
</dbReference>
<dbReference type="Gene3D" id="3.30.1120.10">
    <property type="match status" value="1"/>
</dbReference>
<evidence type="ECO:0000256" key="3">
    <source>
        <dbReference type="SAM" id="Phobius"/>
    </source>
</evidence>
<comment type="similarity">
    <text evidence="2">Belongs to the sulfatase family.</text>
</comment>
<sequence length="589" mass="66146">MAHSQIMNLYILVPALLLANTNAATTPNIVIFLADDTGIGDIGCFGNTTLRTPNIDNIAARGLKMTQHLTSEATCTPSRASLLTSRYPIRSGLASPTGMPIITNVASPAGLPPNETTFANLLQDKGYVNAFIGKWHLGLNCEKNGDHCHHPNRFGFDLFYGMVMTNARLFDPGWDYEVVFRVRPNRVQQVAIVYVVGLLAGAVLKRLGAIGSRGFRLYAFLVTLLPIYTFLLLINWPWLNGVWHRNGDVVEQPINFQNMTKRLVMEGTDFLEERSQDKKPFLLFMSWLQTHTFLHTAKEFEGVAQHSPYGDNVEEMDWGIGEIMKALDRLNLSDNTLIYFTSDNGGHIEEKDRLGNRAGGHNGIYRGSKFQGSMDGGIRVPTAFMWPGHIPEGTVTDEPTSQMDILPTLADVVGYSVPKDRAIDGKNIWPLITGRAKMSPHEVMFHYCGMTIQAARYRPRGEENAVYKLYYARPNWNPGTEGCDFMCSCLDVTWLDRPQLFNVAIDPSEKSPLDINAKKHVEIIKHINKAKTEHEKNRNEPKPQMEFFKAAFRPWLQPLCSGDHFQLSCSDPKYGANTSWPEVVWPPKS</sequence>
<dbReference type="Pfam" id="PF14707">
    <property type="entry name" value="Sulfatase_C"/>
    <property type="match status" value="1"/>
</dbReference>
<feature type="transmembrane region" description="Helical" evidence="3">
    <location>
        <begin position="187"/>
        <end position="205"/>
    </location>
</feature>
<dbReference type="PANTHER" id="PTHR42693:SF49">
    <property type="entry name" value="SULFATASE N-TERMINAL DOMAIN-CONTAINING PROTEIN"/>
    <property type="match status" value="1"/>
</dbReference>
<dbReference type="AlphaFoldDB" id="A0A1S3JK47"/>
<keyword evidence="6" id="KW-1185">Reference proteome</keyword>
<name>A0A1S3JK47_LINAN</name>
<dbReference type="RefSeq" id="XP_013410795.1">
    <property type="nucleotide sequence ID" value="XM_013555341.2"/>
</dbReference>
<reference evidence="7 8" key="1">
    <citation type="submission" date="2025-04" db="UniProtKB">
        <authorList>
            <consortium name="RefSeq"/>
        </authorList>
    </citation>
    <scope>IDENTIFICATION</scope>
    <source>
        <tissue evidence="7 8">Gonads</tissue>
    </source>
</reference>
<dbReference type="RefSeq" id="XP_023932746.1">
    <property type="nucleotide sequence ID" value="XM_024076978.1"/>
</dbReference>
<accession>A0A1S3JK47</accession>
<dbReference type="PANTHER" id="PTHR42693">
    <property type="entry name" value="ARYLSULFATASE FAMILY MEMBER"/>
    <property type="match status" value="1"/>
</dbReference>
<keyword evidence="4" id="KW-0732">Signal</keyword>
<feature type="domain" description="Sulfatase N-terminal" evidence="5">
    <location>
        <begin position="27"/>
        <end position="415"/>
    </location>
</feature>
<keyword evidence="3" id="KW-0472">Membrane</keyword>
<evidence type="ECO:0000313" key="6">
    <source>
        <dbReference type="Proteomes" id="UP000085678"/>
    </source>
</evidence>
<dbReference type="KEGG" id="lak:106173984"/>
<dbReference type="SUPFAM" id="SSF53649">
    <property type="entry name" value="Alkaline phosphatase-like"/>
    <property type="match status" value="1"/>
</dbReference>
<dbReference type="STRING" id="7574.A0A1S3JK47"/>
<evidence type="ECO:0000256" key="2">
    <source>
        <dbReference type="ARBA" id="ARBA00008779"/>
    </source>
</evidence>
<dbReference type="RefSeq" id="XP_023932745.1">
    <property type="nucleotide sequence ID" value="XM_024076977.1"/>
</dbReference>
<evidence type="ECO:0000259" key="5">
    <source>
        <dbReference type="Pfam" id="PF00884"/>
    </source>
</evidence>
<dbReference type="InterPro" id="IPR050738">
    <property type="entry name" value="Sulfatase"/>
</dbReference>
<evidence type="ECO:0000256" key="4">
    <source>
        <dbReference type="SAM" id="SignalP"/>
    </source>
</evidence>
<dbReference type="GO" id="GO:0004065">
    <property type="term" value="F:arylsulfatase activity"/>
    <property type="evidence" value="ECO:0007669"/>
    <property type="project" value="TreeGrafter"/>
</dbReference>
<feature type="signal peptide" evidence="4">
    <location>
        <begin position="1"/>
        <end position="23"/>
    </location>
</feature>
<keyword evidence="3" id="KW-1133">Transmembrane helix</keyword>
<dbReference type="Pfam" id="PF00884">
    <property type="entry name" value="Sulfatase"/>
    <property type="match status" value="1"/>
</dbReference>
<dbReference type="GeneID" id="106173984"/>